<evidence type="ECO:0000256" key="6">
    <source>
        <dbReference type="ARBA" id="ARBA00022723"/>
    </source>
</evidence>
<dbReference type="FunFam" id="3.30.310.50:FF:000002">
    <property type="entry name" value="Phosphoglucomutase 5"/>
    <property type="match status" value="1"/>
</dbReference>
<dbReference type="Proteomes" id="UP000186817">
    <property type="component" value="Unassembled WGS sequence"/>
</dbReference>
<dbReference type="InterPro" id="IPR045244">
    <property type="entry name" value="PGM"/>
</dbReference>
<dbReference type="Gene3D" id="3.40.120.10">
    <property type="entry name" value="Alpha-D-Glucose-1,6-Bisphosphate, subunit A, domain 3"/>
    <property type="match status" value="3"/>
</dbReference>
<feature type="transmembrane region" description="Helical" evidence="10">
    <location>
        <begin position="668"/>
        <end position="684"/>
    </location>
</feature>
<dbReference type="InterPro" id="IPR016055">
    <property type="entry name" value="A-D-PHexomutase_a/b/a-I/II/III"/>
</dbReference>
<keyword evidence="10" id="KW-0812">Transmembrane</keyword>
<protein>
    <recommendedName>
        <fullName evidence="4">phosphoglucomutase (alpha-D-glucose-1,6-bisphosphate-dependent)</fullName>
        <ecNumber evidence="4">5.4.2.2</ecNumber>
    </recommendedName>
</protein>
<keyword evidence="10" id="KW-0472">Membrane</keyword>
<dbReference type="PANTHER" id="PTHR22573:SF2">
    <property type="entry name" value="PHOSPHOGLUCOMUTASE"/>
    <property type="match status" value="1"/>
</dbReference>
<evidence type="ECO:0000256" key="2">
    <source>
        <dbReference type="ARBA" id="ARBA00001946"/>
    </source>
</evidence>
<feature type="transmembrane region" description="Helical" evidence="10">
    <location>
        <begin position="1087"/>
        <end position="1111"/>
    </location>
</feature>
<dbReference type="Pfam" id="PF00069">
    <property type="entry name" value="Pkinase"/>
    <property type="match status" value="1"/>
</dbReference>
<comment type="cofactor">
    <cofactor evidence="2">
        <name>Mg(2+)</name>
        <dbReference type="ChEBI" id="CHEBI:18420"/>
    </cofactor>
</comment>
<keyword evidence="5" id="KW-0597">Phosphoprotein</keyword>
<dbReference type="OrthoDB" id="433096at2759"/>
<dbReference type="InterPro" id="IPR005844">
    <property type="entry name" value="A-D-PHexomutase_a/b/a-I"/>
</dbReference>
<accession>A0A1Q9DVK5</accession>
<dbReference type="SUPFAM" id="SSF53738">
    <property type="entry name" value="Phosphoglucomutase, first 3 domains"/>
    <property type="match status" value="3"/>
</dbReference>
<keyword evidence="8" id="KW-0413">Isomerase</keyword>
<feature type="transmembrane region" description="Helical" evidence="10">
    <location>
        <begin position="998"/>
        <end position="1021"/>
    </location>
</feature>
<feature type="signal peptide" evidence="11">
    <location>
        <begin position="1"/>
        <end position="15"/>
    </location>
</feature>
<dbReference type="SUPFAM" id="SSF55957">
    <property type="entry name" value="Phosphoglucomutase, C-terminal domain"/>
    <property type="match status" value="1"/>
</dbReference>
<feature type="transmembrane region" description="Helical" evidence="10">
    <location>
        <begin position="520"/>
        <end position="540"/>
    </location>
</feature>
<evidence type="ECO:0000259" key="12">
    <source>
        <dbReference type="PROSITE" id="PS50011"/>
    </source>
</evidence>
<dbReference type="PROSITE" id="PS00108">
    <property type="entry name" value="PROTEIN_KINASE_ST"/>
    <property type="match status" value="1"/>
</dbReference>
<dbReference type="Gene3D" id="3.30.310.50">
    <property type="entry name" value="Alpha-D-phosphohexomutase, C-terminal domain"/>
    <property type="match status" value="1"/>
</dbReference>
<feature type="transmembrane region" description="Helical" evidence="10">
    <location>
        <begin position="1033"/>
        <end position="1052"/>
    </location>
</feature>
<dbReference type="PRINTS" id="PR00509">
    <property type="entry name" value="PGMPMM"/>
</dbReference>
<feature type="region of interest" description="Disordered" evidence="9">
    <location>
        <begin position="417"/>
        <end position="443"/>
    </location>
</feature>
<dbReference type="InterPro" id="IPR005841">
    <property type="entry name" value="Alpha-D-phosphohexomutase_SF"/>
</dbReference>
<comment type="caution">
    <text evidence="13">The sequence shown here is derived from an EMBL/GenBank/DDBJ whole genome shotgun (WGS) entry which is preliminary data.</text>
</comment>
<feature type="chain" id="PRO_5013158607" description="phosphoglucomutase (alpha-D-glucose-1,6-bisphosphate-dependent)" evidence="11">
    <location>
        <begin position="16"/>
        <end position="1757"/>
    </location>
</feature>
<evidence type="ECO:0000313" key="14">
    <source>
        <dbReference type="Proteomes" id="UP000186817"/>
    </source>
</evidence>
<dbReference type="InterPro" id="IPR000719">
    <property type="entry name" value="Prot_kinase_dom"/>
</dbReference>
<dbReference type="Pfam" id="PF02880">
    <property type="entry name" value="PGM_PMM_III"/>
    <property type="match status" value="1"/>
</dbReference>
<dbReference type="Gene3D" id="1.10.510.10">
    <property type="entry name" value="Transferase(Phosphotransferase) domain 1"/>
    <property type="match status" value="1"/>
</dbReference>
<evidence type="ECO:0000256" key="10">
    <source>
        <dbReference type="SAM" id="Phobius"/>
    </source>
</evidence>
<dbReference type="GO" id="GO:0005975">
    <property type="term" value="P:carbohydrate metabolic process"/>
    <property type="evidence" value="ECO:0007669"/>
    <property type="project" value="InterPro"/>
</dbReference>
<evidence type="ECO:0000256" key="1">
    <source>
        <dbReference type="ARBA" id="ARBA00000443"/>
    </source>
</evidence>
<evidence type="ECO:0000256" key="5">
    <source>
        <dbReference type="ARBA" id="ARBA00022553"/>
    </source>
</evidence>
<dbReference type="InterPro" id="IPR036900">
    <property type="entry name" value="A-D-PHexomutase_C_sf"/>
</dbReference>
<evidence type="ECO:0000256" key="3">
    <source>
        <dbReference type="ARBA" id="ARBA00010231"/>
    </source>
</evidence>
<dbReference type="GO" id="GO:0004672">
    <property type="term" value="F:protein kinase activity"/>
    <property type="evidence" value="ECO:0007669"/>
    <property type="project" value="InterPro"/>
</dbReference>
<keyword evidence="7" id="KW-0460">Magnesium</keyword>
<keyword evidence="11" id="KW-0732">Signal</keyword>
<feature type="transmembrane region" description="Helical" evidence="10">
    <location>
        <begin position="704"/>
        <end position="727"/>
    </location>
</feature>
<organism evidence="13 14">
    <name type="scientific">Symbiodinium microadriaticum</name>
    <name type="common">Dinoflagellate</name>
    <name type="synonym">Zooxanthella microadriatica</name>
    <dbReference type="NCBI Taxonomy" id="2951"/>
    <lineage>
        <taxon>Eukaryota</taxon>
        <taxon>Sar</taxon>
        <taxon>Alveolata</taxon>
        <taxon>Dinophyceae</taxon>
        <taxon>Suessiales</taxon>
        <taxon>Symbiodiniaceae</taxon>
        <taxon>Symbiodinium</taxon>
    </lineage>
</organism>
<dbReference type="PROSITE" id="PS50011">
    <property type="entry name" value="PROTEIN_KINASE_DOM"/>
    <property type="match status" value="1"/>
</dbReference>
<comment type="similarity">
    <text evidence="3">Belongs to the phosphohexose mutase family.</text>
</comment>
<feature type="domain" description="Protein kinase" evidence="12">
    <location>
        <begin position="38"/>
        <end position="386"/>
    </location>
</feature>
<gene>
    <name evidence="13" type="ORF">AK812_SmicGene18250</name>
</gene>
<evidence type="ECO:0000256" key="7">
    <source>
        <dbReference type="ARBA" id="ARBA00022842"/>
    </source>
</evidence>
<dbReference type="Pfam" id="PF24947">
    <property type="entry name" value="PGM1_C_vert_fung"/>
    <property type="match status" value="1"/>
</dbReference>
<dbReference type="EMBL" id="LSRX01000370">
    <property type="protein sequence ID" value="OLP99215.1"/>
    <property type="molecule type" value="Genomic_DNA"/>
</dbReference>
<keyword evidence="10" id="KW-1133">Transmembrane helix</keyword>
<feature type="transmembrane region" description="Helical" evidence="10">
    <location>
        <begin position="638"/>
        <end position="656"/>
    </location>
</feature>
<dbReference type="GO" id="GO:0005524">
    <property type="term" value="F:ATP binding"/>
    <property type="evidence" value="ECO:0007669"/>
    <property type="project" value="InterPro"/>
</dbReference>
<feature type="transmembrane region" description="Helical" evidence="10">
    <location>
        <begin position="959"/>
        <end position="986"/>
    </location>
</feature>
<evidence type="ECO:0000256" key="11">
    <source>
        <dbReference type="SAM" id="SignalP"/>
    </source>
</evidence>
<comment type="catalytic activity">
    <reaction evidence="1">
        <text>alpha-D-glucose 1-phosphate = alpha-D-glucose 6-phosphate</text>
        <dbReference type="Rhea" id="RHEA:23536"/>
        <dbReference type="ChEBI" id="CHEBI:58225"/>
        <dbReference type="ChEBI" id="CHEBI:58601"/>
        <dbReference type="EC" id="5.4.2.2"/>
    </reaction>
</comment>
<dbReference type="GO" id="GO:0004614">
    <property type="term" value="F:phosphoglucomutase activity"/>
    <property type="evidence" value="ECO:0007669"/>
    <property type="project" value="UniProtKB-EC"/>
</dbReference>
<dbReference type="NCBIfam" id="NF005737">
    <property type="entry name" value="PRK07564.1-1"/>
    <property type="match status" value="1"/>
</dbReference>
<dbReference type="GO" id="GO:0005829">
    <property type="term" value="C:cytosol"/>
    <property type="evidence" value="ECO:0007669"/>
    <property type="project" value="TreeGrafter"/>
</dbReference>
<dbReference type="EC" id="5.4.2.2" evidence="4"/>
<dbReference type="FunFam" id="3.40.120.10:FF:000004">
    <property type="entry name" value="Phosphoglucomutase 5"/>
    <property type="match status" value="1"/>
</dbReference>
<evidence type="ECO:0000256" key="9">
    <source>
        <dbReference type="SAM" id="MobiDB-lite"/>
    </source>
</evidence>
<evidence type="ECO:0000313" key="13">
    <source>
        <dbReference type="EMBL" id="OLP99215.1"/>
    </source>
</evidence>
<dbReference type="InterPro" id="IPR011009">
    <property type="entry name" value="Kinase-like_dom_sf"/>
</dbReference>
<dbReference type="PANTHER" id="PTHR22573">
    <property type="entry name" value="PHOSPHOHEXOMUTASE FAMILY MEMBER"/>
    <property type="match status" value="1"/>
</dbReference>
<keyword evidence="6" id="KW-0479">Metal-binding</keyword>
<evidence type="ECO:0000256" key="4">
    <source>
        <dbReference type="ARBA" id="ARBA00012728"/>
    </source>
</evidence>
<dbReference type="InterPro" id="IPR005846">
    <property type="entry name" value="A-D-PHexomutase_a/b/a-III"/>
</dbReference>
<feature type="transmembrane region" description="Helical" evidence="10">
    <location>
        <begin position="572"/>
        <end position="592"/>
    </location>
</feature>
<dbReference type="InterPro" id="IPR008271">
    <property type="entry name" value="Ser/Thr_kinase_AS"/>
</dbReference>
<feature type="transmembrane region" description="Helical" evidence="10">
    <location>
        <begin position="480"/>
        <end position="500"/>
    </location>
</feature>
<keyword evidence="14" id="KW-1185">Reference proteome</keyword>
<proteinExistence type="inferred from homology"/>
<dbReference type="Pfam" id="PF02878">
    <property type="entry name" value="PGM_PMM_I"/>
    <property type="match status" value="1"/>
</dbReference>
<reference evidence="13 14" key="1">
    <citation type="submission" date="2016-02" db="EMBL/GenBank/DDBJ databases">
        <title>Genome analysis of coral dinoflagellate symbionts highlights evolutionary adaptations to a symbiotic lifestyle.</title>
        <authorList>
            <person name="Aranda M."/>
            <person name="Li Y."/>
            <person name="Liew Y.J."/>
            <person name="Baumgarten S."/>
            <person name="Simakov O."/>
            <person name="Wilson M."/>
            <person name="Piel J."/>
            <person name="Ashoor H."/>
            <person name="Bougouffa S."/>
            <person name="Bajic V.B."/>
            <person name="Ryu T."/>
            <person name="Ravasi T."/>
            <person name="Bayer T."/>
            <person name="Micklem G."/>
            <person name="Kim H."/>
            <person name="Bhak J."/>
            <person name="Lajeunesse T.C."/>
            <person name="Voolstra C.R."/>
        </authorList>
    </citation>
    <scope>NUCLEOTIDE SEQUENCE [LARGE SCALE GENOMIC DNA]</scope>
    <source>
        <strain evidence="13 14">CCMP2467</strain>
    </source>
</reference>
<dbReference type="Gene3D" id="3.30.200.20">
    <property type="entry name" value="Phosphorylase Kinase, domain 1"/>
    <property type="match status" value="1"/>
</dbReference>
<dbReference type="GO" id="GO:0046872">
    <property type="term" value="F:metal ion binding"/>
    <property type="evidence" value="ECO:0007669"/>
    <property type="project" value="UniProtKB-KW"/>
</dbReference>
<evidence type="ECO:0000256" key="8">
    <source>
        <dbReference type="ARBA" id="ARBA00023235"/>
    </source>
</evidence>
<name>A0A1Q9DVK5_SYMMI</name>
<dbReference type="SMART" id="SM00220">
    <property type="entry name" value="S_TKc"/>
    <property type="match status" value="1"/>
</dbReference>
<dbReference type="SUPFAM" id="SSF56112">
    <property type="entry name" value="Protein kinase-like (PK-like)"/>
    <property type="match status" value="1"/>
</dbReference>
<feature type="transmembrane region" description="Helical" evidence="10">
    <location>
        <begin position="599"/>
        <end position="618"/>
    </location>
</feature>
<sequence length="1757" mass="193539">MLFWLSILQLHLATAARRHNSVTELEIRAFTEGEYGHYQLGERKGSGAYGTVYLATEQQTGRQVVAKVISIGSEESSTSFRTEQRVWKYMQRCPGYPHPNIIRYFEVIDWQSRGVVIMELAAGGSLSDTLYDGVSAEGALGGVRTPLGDALLTDEALAKKLYGQLAAGFQWLGQCGVVHKDLKPDNIMLTKPFLQGGIIKIIDFGLAMLTSDQRAGSLANMYYNLNQNADPRTNKKGTRTFDDFAMGLILAEIGTGVPPFFNPKNDYFSNKGNLQNQKGIFYILQPKKVCSAGDAGIYQPKRDLALGKVSIDAAVKEVVGRSLYYNANGRHFVYNSAVEQGIGNVQLLKQSWLYNSPAAMSLLHSLLAGREDDRIEPSTLMSAEWLSDVRASPSPEIPVAEMTLQPQVEAHVHVPPPAPPLVQDLREEEEPEEPKPEAPKLNMCRNPYKDEIHAGRLAQAQHQPHDRFVVHCPAALRQPMAVASLWLVFFFACLLLLIFLKRSWCFLRPRSGWSTLQLEYALALRSAVVYVAIGAVPLLFPCSERSASASLKGWDRCPASSYSLVPTNIMRIYHFLPFWYAFLVTPHLGCLISGIHDALLGASTGLCMASLLNLMMPGGAGGMNYLPEDFWQKAWLPFGYHSFAAILFAVCSTYLLFFSSTSVGQKQYALGVFSELLVPFMNPQTTSGFRAVIWDWEFNWNWNGVAMCGFWLVVLAILLAIPSLGLLPWSRESVKRHSCMWSAATELAQLAEDTAGCLEYLLTILQQEAWKFPFHADSSNFYIRQLGMRRTTAEALLDQVAWESWVSGHTREQHKNLQKVAAFLRQLRQLLRIQSGLMRYLGQSTGRGEQFLLEDFVLACSEGLAAVARDCRDKADISTETRLELQSLAKKADEVLCKALEKQAKPENAFSSEMAFLDQLRSWPAAFSAFDTRQSDAAPSASGGKDANSRHWFALRNTVSWTLALLWSVYSRGYSMGCVVATSFIFSETSGSSFDTNINRILGVGMGLAVGNVPAILILSGTSAEKTSSMLRFFAYFVVMFIMWTLAMFGYLAPGSKYYRACLLWVGYGGVQMLRHLPQFDQPDAELFLAILDNIVAIMVVFIVDMVFAYVQGNSTEEQVKAAVTRCAQHVANAVETLQGLGMKSCDAFPHILKKAALPTSPSMVIKVDCDMAVESIATKPIEGQKPGTSGLRKKTKVFMEGTYLANYVQSVFNTLLESGVPVSGGTLVVSGDGRFWNPEAIQIIIKMAFAAGVGRVWCGTGGLLSTPATSAVIRCRGKGMEPFGGFICSASHNPGGINDDFGIKYNCENGGPAPEKLTDKMVEWTAKLSELKTCSRIPDFDLSKPQTYELPGGKLVEIFDCVEDHMAVLKQCFDFESIKKLMVHPEFSMTYDSMSGVQGPYALGILEGELGAPAGSCKNASPKPDFGGPESAWHGHADPNLTYAVELVADMGLNKEGQKVETGKAIPKFGAAADGDADRNMILSSQFFVSPSDSLAMIVANSHLIPQFRDGLRGCARSMPTSAALDLVAEKKRIPCFEVPTGWKFFGNLMDSGTSYFPGKETYTPFICGEESFGTGADHVREKDGMWAVLAWLQILAKKTEEAGKLITVEDVAMAHWQEYGRNYYARYDYEGVDKQKAEEMFAAMEAKTGELAGQELGGMKIKINDMFEYVDPVDGSVSKRQGLRFIFEDNSRIVFRLSGTGVAGATVRLYLEKYEPPSGNLSLHQFEVVKPLAAIALELSQLQAFTGRESPTVIT</sequence>